<keyword evidence="6" id="KW-0963">Cytoplasm</keyword>
<comment type="catalytic activity">
    <reaction evidence="21">
        <text>eicosanoyl-CoA + 1-(9Z-octadecenoyl)-sn-glycero-3-phosphate = 1-(9Z)-octadecenoyl-2-eicosanoyl-sn-glycero-3-phosphate + CoA</text>
        <dbReference type="Rhea" id="RHEA:37451"/>
        <dbReference type="ChEBI" id="CHEBI:57287"/>
        <dbReference type="ChEBI" id="CHEBI:57380"/>
        <dbReference type="ChEBI" id="CHEBI:74544"/>
        <dbReference type="ChEBI" id="CHEBI:74937"/>
    </reaction>
    <physiologicalReaction direction="left-to-right" evidence="21">
        <dbReference type="Rhea" id="RHEA:37452"/>
    </physiologicalReaction>
</comment>
<evidence type="ECO:0000259" key="25">
    <source>
        <dbReference type="Pfam" id="PF00561"/>
    </source>
</evidence>
<dbReference type="EMBL" id="LR782625">
    <property type="protein sequence ID" value="CAB3219658.1"/>
    <property type="molecule type" value="mRNA"/>
</dbReference>
<evidence type="ECO:0000256" key="1">
    <source>
        <dbReference type="ARBA" id="ARBA00000300"/>
    </source>
</evidence>
<dbReference type="Pfam" id="PF00561">
    <property type="entry name" value="Abhydrolase_1"/>
    <property type="match status" value="1"/>
</dbReference>
<evidence type="ECO:0000256" key="16">
    <source>
        <dbReference type="ARBA" id="ARBA00040731"/>
    </source>
</evidence>
<dbReference type="GO" id="GO:0005739">
    <property type="term" value="C:mitochondrion"/>
    <property type="evidence" value="ECO:0007669"/>
    <property type="project" value="TreeGrafter"/>
</dbReference>
<evidence type="ECO:0000256" key="12">
    <source>
        <dbReference type="ARBA" id="ARBA00023098"/>
    </source>
</evidence>
<evidence type="ECO:0000256" key="18">
    <source>
        <dbReference type="ARBA" id="ARBA00045357"/>
    </source>
</evidence>
<feature type="domain" description="AB hydrolase-1" evidence="25">
    <location>
        <begin position="88"/>
        <end position="347"/>
    </location>
</feature>
<comment type="catalytic activity">
    <reaction evidence="19">
        <text>1-hexadecanoyl-sn-glycero-3-phosphate + (9Z)-octadecenoyl-CoA = 1-hexadecanoyl-2-(9Z-octadecenoyl)-sn-glycero-3-phosphate + CoA</text>
        <dbReference type="Rhea" id="RHEA:33187"/>
        <dbReference type="ChEBI" id="CHEBI:57287"/>
        <dbReference type="ChEBI" id="CHEBI:57387"/>
        <dbReference type="ChEBI" id="CHEBI:57518"/>
        <dbReference type="ChEBI" id="CHEBI:64839"/>
    </reaction>
    <physiologicalReaction direction="left-to-right" evidence="19">
        <dbReference type="Rhea" id="RHEA:33188"/>
    </physiologicalReaction>
</comment>
<dbReference type="GO" id="GO:0006654">
    <property type="term" value="P:phosphatidic acid biosynthetic process"/>
    <property type="evidence" value="ECO:0007669"/>
    <property type="project" value="TreeGrafter"/>
</dbReference>
<dbReference type="Gene3D" id="3.40.50.1820">
    <property type="entry name" value="alpha/beta hydrolase"/>
    <property type="match status" value="1"/>
</dbReference>
<evidence type="ECO:0000256" key="10">
    <source>
        <dbReference type="ARBA" id="ARBA00022782"/>
    </source>
</evidence>
<keyword evidence="11" id="KW-0276">Fatty acid metabolism</keyword>
<evidence type="ECO:0000256" key="20">
    <source>
        <dbReference type="ARBA" id="ARBA00047543"/>
    </source>
</evidence>
<comment type="catalytic activity">
    <reaction evidence="24">
        <text>1-(9Z-octadecenoyl)-sn-glycero-3-phosphate + (9Z)-octadecenoyl-CoA = 1,2-di-(9Z-octadecenoyl)-sn-glycero-3-phosphate + CoA</text>
        <dbReference type="Rhea" id="RHEA:37131"/>
        <dbReference type="ChEBI" id="CHEBI:57287"/>
        <dbReference type="ChEBI" id="CHEBI:57387"/>
        <dbReference type="ChEBI" id="CHEBI:74544"/>
        <dbReference type="ChEBI" id="CHEBI:74546"/>
    </reaction>
    <physiologicalReaction direction="left-to-right" evidence="24">
        <dbReference type="Rhea" id="RHEA:37132"/>
    </physiologicalReaction>
</comment>
<comment type="similarity">
    <text evidence="15">Belongs to the peptidase S33 family. ABHD4/ABHD5 subfamily.</text>
</comment>
<keyword evidence="12" id="KW-0443">Lipid metabolism</keyword>
<evidence type="ECO:0000256" key="19">
    <source>
        <dbReference type="ARBA" id="ARBA00047525"/>
    </source>
</evidence>
<evidence type="ECO:0000256" key="5">
    <source>
        <dbReference type="ARBA" id="ARBA00013211"/>
    </source>
</evidence>
<evidence type="ECO:0000256" key="11">
    <source>
        <dbReference type="ARBA" id="ARBA00022832"/>
    </source>
</evidence>
<dbReference type="InterPro" id="IPR029058">
    <property type="entry name" value="AB_hydrolase_fold"/>
</dbReference>
<evidence type="ECO:0000256" key="6">
    <source>
        <dbReference type="ARBA" id="ARBA00022490"/>
    </source>
</evidence>
<comment type="catalytic activity">
    <reaction evidence="14">
        <text>1-(9Z-octadecenoyl)-sn-glycero-3-phosphate + octadecanoyl-CoA = 1-(9Z-octadecenoyl)-2-octadecanoyl-sn-glycero-3-phosphate + CoA</text>
        <dbReference type="Rhea" id="RHEA:37147"/>
        <dbReference type="ChEBI" id="CHEBI:57287"/>
        <dbReference type="ChEBI" id="CHEBI:57394"/>
        <dbReference type="ChEBI" id="CHEBI:74544"/>
        <dbReference type="ChEBI" id="CHEBI:74552"/>
    </reaction>
    <physiologicalReaction direction="left-to-right" evidence="14">
        <dbReference type="Rhea" id="RHEA:37148"/>
    </physiologicalReaction>
</comment>
<keyword evidence="8" id="KW-0551">Lipid droplet</keyword>
<accession>A0A6F9D635</accession>
<reference evidence="26" key="1">
    <citation type="submission" date="2020-04" db="EMBL/GenBank/DDBJ databases">
        <authorList>
            <person name="Neveu A P."/>
        </authorList>
    </citation>
    <scope>NUCLEOTIDE SEQUENCE</scope>
    <source>
        <tissue evidence="26">Whole embryo</tissue>
    </source>
</reference>
<evidence type="ECO:0000256" key="14">
    <source>
        <dbReference type="ARBA" id="ARBA00036296"/>
    </source>
</evidence>
<dbReference type="FunFam" id="3.40.50.1820:FF:000019">
    <property type="entry name" value="1-acylglycerol-3-phosphate O-acyltransferase ABHD5"/>
    <property type="match status" value="1"/>
</dbReference>
<dbReference type="GO" id="GO:0052689">
    <property type="term" value="F:carboxylic ester hydrolase activity"/>
    <property type="evidence" value="ECO:0007669"/>
    <property type="project" value="TreeGrafter"/>
</dbReference>
<dbReference type="PANTHER" id="PTHR42886">
    <property type="entry name" value="RE40534P-RELATED"/>
    <property type="match status" value="1"/>
</dbReference>
<evidence type="ECO:0000256" key="23">
    <source>
        <dbReference type="ARBA" id="ARBA00048770"/>
    </source>
</evidence>
<dbReference type="AlphaFoldDB" id="A0A6F9D635"/>
<keyword evidence="9" id="KW-0808">Transferase</keyword>
<comment type="catalytic activity">
    <reaction evidence="2">
        <text>1-(9Z-octadecenoyl)-sn-glycero-3-phosphate + hexadecanoyl-CoA = 1-(9Z)-octadecenoyl-2-hexadecanoyl-sn-glycero-3-phosphate + CoA</text>
        <dbReference type="Rhea" id="RHEA:37143"/>
        <dbReference type="ChEBI" id="CHEBI:57287"/>
        <dbReference type="ChEBI" id="CHEBI:57379"/>
        <dbReference type="ChEBI" id="CHEBI:74544"/>
        <dbReference type="ChEBI" id="CHEBI:74551"/>
    </reaction>
    <physiologicalReaction direction="left-to-right" evidence="2">
        <dbReference type="Rhea" id="RHEA:37144"/>
    </physiologicalReaction>
</comment>
<sequence>MEANHQAPETSSTDVESVLYNNEMDGTTVGWLGSWCRWKPTSENHLIKAETKMLEFVKCQLHKMFVSLPSGNKIWTLVANRGVKNKTPLVMVHGFAGGVGLWALNYEALSKKRSLYAFDLLGFGRSSRPTFDTDPQVAEETFVQSIEEWREAVNIDKMILLGHSFGGYLVSCYAMKYPERVKSLILADPWGFPKPDPDSERARRIPLWVRAIVRVLSPFNPLSVVRAAGPWGPNLIKRFRADFKQRYPEVTAKDENTVFEYIYHCNAGNPSGEAAFKEMNENLGYAYRPMLTRISAMNKEVPVTFVYGARSWMDISSGHQTQNLLPDNHVEVYSVKGAGHHVYADRPDLFREIVTAVCDATDTDD</sequence>
<comment type="catalytic activity">
    <reaction evidence="20">
        <text>1-octadecanoyl-sn-glycero-3-phosphate + (9Z)-octadecenoyl-CoA = 1-octadecanoyl-2-(9Z-octadecenoyl)-sn-glycero-3-phosphate + CoA</text>
        <dbReference type="Rhea" id="RHEA:37163"/>
        <dbReference type="ChEBI" id="CHEBI:57287"/>
        <dbReference type="ChEBI" id="CHEBI:57387"/>
        <dbReference type="ChEBI" id="CHEBI:74560"/>
        <dbReference type="ChEBI" id="CHEBI:74565"/>
    </reaction>
    <physiologicalReaction direction="left-to-right" evidence="20">
        <dbReference type="Rhea" id="RHEA:37164"/>
    </physiologicalReaction>
</comment>
<dbReference type="GO" id="GO:0006631">
    <property type="term" value="P:fatty acid metabolic process"/>
    <property type="evidence" value="ECO:0007669"/>
    <property type="project" value="UniProtKB-KW"/>
</dbReference>
<comment type="catalytic activity">
    <reaction evidence="22">
        <text>1-(5Z,8Z,11Z,14Z-eicosatetraenoyl)-sn-glycero-3-phosphate + (9Z)-octadecenoyl-CoA = 1-(5Z,8Z,11Z,14Z)-eicosatetraenoyl-2-(9Z)-octadecenoyl-sn-glycero-3-phosphate + CoA</text>
        <dbReference type="Rhea" id="RHEA:37455"/>
        <dbReference type="ChEBI" id="CHEBI:57287"/>
        <dbReference type="ChEBI" id="CHEBI:57387"/>
        <dbReference type="ChEBI" id="CHEBI:74938"/>
        <dbReference type="ChEBI" id="CHEBI:74941"/>
    </reaction>
    <physiologicalReaction direction="left-to-right" evidence="22">
        <dbReference type="Rhea" id="RHEA:37456"/>
    </physiologicalReaction>
</comment>
<comment type="function">
    <text evidence="18">Coenzyme A-dependent lysophosphatidic acid acyltransferase that catalyzes the transfer of an acyl group on a lysophosphatidic acid. Functions preferentially with 1-oleoyl-lysophosphatidic acid followed by 1-palmitoyl-lysophosphatidic acid, 1-stearoyl-lysophosphatidic acid and 1-arachidonoyl-lysophosphatidic acid as lipid acceptor. Functions preferentially with arachidonoyl-CoA followed by oleoyl-CoA as acyl group donors. Functions in phosphatidic acid biosynthesis. May regulate the cellular storage of triacylglycerol through activation of the phospholipase PNPLA2. Involved in keratinocyte differentiation. Regulates lipid droplet fusion.</text>
</comment>
<dbReference type="InterPro" id="IPR000073">
    <property type="entry name" value="AB_hydrolase_1"/>
</dbReference>
<evidence type="ECO:0000256" key="4">
    <source>
        <dbReference type="ARBA" id="ARBA00004502"/>
    </source>
</evidence>
<evidence type="ECO:0000256" key="2">
    <source>
        <dbReference type="ARBA" id="ARBA00000816"/>
    </source>
</evidence>
<evidence type="ECO:0000256" key="22">
    <source>
        <dbReference type="ARBA" id="ARBA00048632"/>
    </source>
</evidence>
<dbReference type="GO" id="GO:0005811">
    <property type="term" value="C:lipid droplet"/>
    <property type="evidence" value="ECO:0007669"/>
    <property type="project" value="UniProtKB-SubCell"/>
</dbReference>
<dbReference type="PRINTS" id="PR00111">
    <property type="entry name" value="ABHYDROLASE"/>
</dbReference>
<organism evidence="26">
    <name type="scientific">Phallusia mammillata</name>
    <dbReference type="NCBI Taxonomy" id="59560"/>
    <lineage>
        <taxon>Eukaryota</taxon>
        <taxon>Metazoa</taxon>
        <taxon>Chordata</taxon>
        <taxon>Tunicata</taxon>
        <taxon>Ascidiacea</taxon>
        <taxon>Phlebobranchia</taxon>
        <taxon>Ascidiidae</taxon>
        <taxon>Phallusia</taxon>
    </lineage>
</organism>
<comment type="catalytic activity">
    <reaction evidence="1">
        <text>a 1-acyl-sn-glycero-3-phosphate + an acyl-CoA = a 1,2-diacyl-sn-glycero-3-phosphate + CoA</text>
        <dbReference type="Rhea" id="RHEA:19709"/>
        <dbReference type="ChEBI" id="CHEBI:57287"/>
        <dbReference type="ChEBI" id="CHEBI:57970"/>
        <dbReference type="ChEBI" id="CHEBI:58342"/>
        <dbReference type="ChEBI" id="CHEBI:58608"/>
        <dbReference type="EC" id="2.3.1.51"/>
    </reaction>
    <physiologicalReaction direction="left-to-right" evidence="1">
        <dbReference type="Rhea" id="RHEA:19710"/>
    </physiologicalReaction>
</comment>
<evidence type="ECO:0000256" key="17">
    <source>
        <dbReference type="ARBA" id="ARBA00042413"/>
    </source>
</evidence>
<comment type="subcellular location">
    <subcellularLocation>
        <location evidence="3">Cytoplasm</location>
    </subcellularLocation>
    <subcellularLocation>
        <location evidence="4">Lipid droplet</location>
    </subcellularLocation>
</comment>
<keyword evidence="13" id="KW-0012">Acyltransferase</keyword>
<dbReference type="EC" id="2.3.1.51" evidence="5"/>
<evidence type="ECO:0000256" key="7">
    <source>
        <dbReference type="ARBA" id="ARBA00022516"/>
    </source>
</evidence>
<keyword evidence="7" id="KW-0444">Lipid biosynthesis</keyword>
<evidence type="ECO:0000313" key="26">
    <source>
        <dbReference type="EMBL" id="CAB3219658.1"/>
    </source>
</evidence>
<dbReference type="SUPFAM" id="SSF53474">
    <property type="entry name" value="alpha/beta-Hydrolases"/>
    <property type="match status" value="1"/>
</dbReference>
<dbReference type="PANTHER" id="PTHR42886:SF29">
    <property type="entry name" value="PUMMELIG, ISOFORM A"/>
    <property type="match status" value="1"/>
</dbReference>
<dbReference type="GO" id="GO:0003841">
    <property type="term" value="F:1-acylglycerol-3-phosphate O-acyltransferase activity"/>
    <property type="evidence" value="ECO:0007669"/>
    <property type="project" value="UniProtKB-EC"/>
</dbReference>
<evidence type="ECO:0000256" key="3">
    <source>
        <dbReference type="ARBA" id="ARBA00004496"/>
    </source>
</evidence>
<evidence type="ECO:0000256" key="9">
    <source>
        <dbReference type="ARBA" id="ARBA00022679"/>
    </source>
</evidence>
<evidence type="ECO:0000256" key="24">
    <source>
        <dbReference type="ARBA" id="ARBA00049561"/>
    </source>
</evidence>
<evidence type="ECO:0000256" key="21">
    <source>
        <dbReference type="ARBA" id="ARBA00047849"/>
    </source>
</evidence>
<evidence type="ECO:0000256" key="15">
    <source>
        <dbReference type="ARBA" id="ARBA00038097"/>
    </source>
</evidence>
<dbReference type="GO" id="GO:0055088">
    <property type="term" value="P:lipid homeostasis"/>
    <property type="evidence" value="ECO:0007669"/>
    <property type="project" value="TreeGrafter"/>
</dbReference>
<evidence type="ECO:0000256" key="8">
    <source>
        <dbReference type="ARBA" id="ARBA00022677"/>
    </source>
</evidence>
<name>A0A6F9D635_9ASCI</name>
<keyword evidence="10" id="KW-0221">Differentiation</keyword>
<proteinExistence type="evidence at transcript level"/>
<gene>
    <name evidence="26" type="primary">Abhd4-001</name>
</gene>
<evidence type="ECO:0000256" key="13">
    <source>
        <dbReference type="ARBA" id="ARBA00023315"/>
    </source>
</evidence>
<comment type="catalytic activity">
    <reaction evidence="23">
        <text>1-(9Z-octadecenoyl)-sn-glycero-3-phosphate + (5Z,8Z,11Z,14Z)-eicosatetraenoyl-CoA = 1-(9Z)-octadecenoyl-2-(5Z,8Z,11Z,14Z)-eicosatetraenoyl-sn-glycero-3-phosphate + CoA</text>
        <dbReference type="Rhea" id="RHEA:37443"/>
        <dbReference type="ChEBI" id="CHEBI:57287"/>
        <dbReference type="ChEBI" id="CHEBI:57368"/>
        <dbReference type="ChEBI" id="CHEBI:74544"/>
        <dbReference type="ChEBI" id="CHEBI:74928"/>
    </reaction>
    <physiologicalReaction direction="left-to-right" evidence="23">
        <dbReference type="Rhea" id="RHEA:37444"/>
    </physiologicalReaction>
</comment>
<keyword evidence="26" id="KW-0378">Hydrolase</keyword>
<protein>
    <recommendedName>
        <fullName evidence="16">1-acylglycerol-3-phosphate O-acyltransferase ABHD5</fullName>
        <ecNumber evidence="5">2.3.1.51</ecNumber>
    </recommendedName>
    <alternativeName>
        <fullName evidence="17">Abhydrolase domain-containing protein 5</fullName>
    </alternativeName>
</protein>
<dbReference type="GO" id="GO:0030154">
    <property type="term" value="P:cell differentiation"/>
    <property type="evidence" value="ECO:0007669"/>
    <property type="project" value="UniProtKB-KW"/>
</dbReference>